<reference evidence="2 3" key="1">
    <citation type="submission" date="2023-01" db="EMBL/GenBank/DDBJ databases">
        <title>Analysis of 21 Apiospora genomes using comparative genomics revels a genus with tremendous synthesis potential of carbohydrate active enzymes and secondary metabolites.</title>
        <authorList>
            <person name="Sorensen T."/>
        </authorList>
    </citation>
    <scope>NUCLEOTIDE SEQUENCE [LARGE SCALE GENOMIC DNA]</scope>
    <source>
        <strain evidence="2 3">CBS 20057</strain>
    </source>
</reference>
<evidence type="ECO:0000313" key="3">
    <source>
        <dbReference type="Proteomes" id="UP001396898"/>
    </source>
</evidence>
<evidence type="ECO:0000313" key="2">
    <source>
        <dbReference type="EMBL" id="KAK7998490.1"/>
    </source>
</evidence>
<evidence type="ECO:0000256" key="1">
    <source>
        <dbReference type="SAM" id="MobiDB-lite"/>
    </source>
</evidence>
<keyword evidence="2" id="KW-0418">Kinase</keyword>
<dbReference type="Gene3D" id="1.10.510.10">
    <property type="entry name" value="Transferase(Phosphotransferase) domain 1"/>
    <property type="match status" value="1"/>
</dbReference>
<keyword evidence="3" id="KW-1185">Reference proteome</keyword>
<gene>
    <name evidence="2" type="ORF">PG991_014969</name>
</gene>
<comment type="caution">
    <text evidence="2">The sequence shown here is derived from an EMBL/GenBank/DDBJ whole genome shotgun (WGS) entry which is preliminary data.</text>
</comment>
<dbReference type="Gene3D" id="3.30.200.20">
    <property type="entry name" value="Phosphorylase Kinase, domain 1"/>
    <property type="match status" value="1"/>
</dbReference>
<dbReference type="Proteomes" id="UP001396898">
    <property type="component" value="Unassembled WGS sequence"/>
</dbReference>
<proteinExistence type="predicted"/>
<feature type="compositionally biased region" description="Basic and acidic residues" evidence="1">
    <location>
        <begin position="74"/>
        <end position="97"/>
    </location>
</feature>
<feature type="region of interest" description="Disordered" evidence="1">
    <location>
        <begin position="71"/>
        <end position="109"/>
    </location>
</feature>
<protein>
    <submittedName>
        <fullName evidence="2">AGC/AKT protein kinase- variant</fullName>
    </submittedName>
</protein>
<dbReference type="EMBL" id="JAQQWI010000021">
    <property type="protein sequence ID" value="KAK7998490.1"/>
    <property type="molecule type" value="Genomic_DNA"/>
</dbReference>
<name>A0ABR1R2Q5_9PEZI</name>
<dbReference type="GO" id="GO:0016301">
    <property type="term" value="F:kinase activity"/>
    <property type="evidence" value="ECO:0007669"/>
    <property type="project" value="UniProtKB-KW"/>
</dbReference>
<accession>A0ABR1R2Q5</accession>
<organism evidence="2 3">
    <name type="scientific">Apiospora marii</name>
    <dbReference type="NCBI Taxonomy" id="335849"/>
    <lineage>
        <taxon>Eukaryota</taxon>
        <taxon>Fungi</taxon>
        <taxon>Dikarya</taxon>
        <taxon>Ascomycota</taxon>
        <taxon>Pezizomycotina</taxon>
        <taxon>Sordariomycetes</taxon>
        <taxon>Xylariomycetidae</taxon>
        <taxon>Amphisphaeriales</taxon>
        <taxon>Apiosporaceae</taxon>
        <taxon>Apiospora</taxon>
    </lineage>
</organism>
<sequence length="109" mass="12519">MAGPGRAIEAIEYSAWPGHIWSSFPVTDYMSGGELFWHLQKEGRFDEKRAKFYCRADLGYTTSSSQRHCVPRSQAREYLGRHKKDQDKALKQAESTDRQGSVPDQVFTF</sequence>
<keyword evidence="2" id="KW-0808">Transferase</keyword>